<dbReference type="PANTHER" id="PTHR46890">
    <property type="entry name" value="NON-LTR RETROLELEMENT REVERSE TRANSCRIPTASE-LIKE PROTEIN-RELATED"/>
    <property type="match status" value="1"/>
</dbReference>
<gene>
    <name evidence="3" type="primary">LOC110789955</name>
</gene>
<dbReference type="InterPro" id="IPR043502">
    <property type="entry name" value="DNA/RNA_pol_sf"/>
</dbReference>
<dbReference type="KEGG" id="soe:110789955"/>
<name>A0A9R0IKT2_SPIOL</name>
<dbReference type="Pfam" id="PF00078">
    <property type="entry name" value="RVT_1"/>
    <property type="match status" value="1"/>
</dbReference>
<dbReference type="AlphaFoldDB" id="A0A9R0IKT2"/>
<dbReference type="SUPFAM" id="SSF56672">
    <property type="entry name" value="DNA/RNA polymerases"/>
    <property type="match status" value="1"/>
</dbReference>
<reference evidence="2" key="1">
    <citation type="journal article" date="2021" name="Nat. Commun.">
        <title>Genomic analyses provide insights into spinach domestication and the genetic basis of agronomic traits.</title>
        <authorList>
            <person name="Cai X."/>
            <person name="Sun X."/>
            <person name="Xu C."/>
            <person name="Sun H."/>
            <person name="Wang X."/>
            <person name="Ge C."/>
            <person name="Zhang Z."/>
            <person name="Wang Q."/>
            <person name="Fei Z."/>
            <person name="Jiao C."/>
            <person name="Wang Q."/>
        </authorList>
    </citation>
    <scope>NUCLEOTIDE SEQUENCE [LARGE SCALE GENOMIC DNA]</scope>
    <source>
        <strain evidence="2">cv. Varoflay</strain>
    </source>
</reference>
<sequence length="404" mass="46315">MDRVLAWNVRGLKSVQKQNEVKNFIQKYENFVAWKSGCFTVNIVASYGQFLHCHVTPVSGFTDVQVANLRAYHDLIDAQSAMHNNSVDQGVTYAELRVIQEYRVKHKSYLVFLSQKAKVAWLKDGDVNTALFHQSIRNRNVQNQVYIIYDMRGVWKDTPSDVSEAFLDYCKLLLGSIHKHRTLVVKHVVQLGPVCQDHHKAILNAPYTAKEVKAALFSIPGVKAPRSDGFGSYFYKDAWHILGDEVIATILGMLHHGRLLKELNHTMITPIPKTKYPKDVSEFRPISCCNTLYKCITKVLCGRLRQVLPDLILENQGGFVHGRYIVHNIMVVQDLEKHYGRKGVKSSFLMKIDLQKAYDTIEWQFLQEMLEYLGFPKLFVDTVMHCVTTPMFSLMLNGSMHGFF</sequence>
<evidence type="ECO:0000313" key="3">
    <source>
        <dbReference type="RefSeq" id="XP_021850370.1"/>
    </source>
</evidence>
<dbReference type="OrthoDB" id="1938551at2759"/>
<feature type="domain" description="Reverse transcriptase" evidence="1">
    <location>
        <begin position="275"/>
        <end position="381"/>
    </location>
</feature>
<organism evidence="2 3">
    <name type="scientific">Spinacia oleracea</name>
    <name type="common">Spinach</name>
    <dbReference type="NCBI Taxonomy" id="3562"/>
    <lineage>
        <taxon>Eukaryota</taxon>
        <taxon>Viridiplantae</taxon>
        <taxon>Streptophyta</taxon>
        <taxon>Embryophyta</taxon>
        <taxon>Tracheophyta</taxon>
        <taxon>Spermatophyta</taxon>
        <taxon>Magnoliopsida</taxon>
        <taxon>eudicotyledons</taxon>
        <taxon>Gunneridae</taxon>
        <taxon>Pentapetalae</taxon>
        <taxon>Caryophyllales</taxon>
        <taxon>Chenopodiaceae</taxon>
        <taxon>Chenopodioideae</taxon>
        <taxon>Anserineae</taxon>
        <taxon>Spinacia</taxon>
    </lineage>
</organism>
<dbReference type="PANTHER" id="PTHR46890:SF1">
    <property type="entry name" value="REVERSE TRANSCRIPTASE DOMAIN-CONTAINING PROTEIN"/>
    <property type="match status" value="1"/>
</dbReference>
<dbReference type="InterPro" id="IPR052343">
    <property type="entry name" value="Retrotransposon-Effector_Assoc"/>
</dbReference>
<evidence type="ECO:0000313" key="2">
    <source>
        <dbReference type="Proteomes" id="UP000813463"/>
    </source>
</evidence>
<dbReference type="RefSeq" id="XP_021850370.1">
    <property type="nucleotide sequence ID" value="XM_021994678.2"/>
</dbReference>
<keyword evidence="2" id="KW-1185">Reference proteome</keyword>
<reference evidence="3" key="2">
    <citation type="submission" date="2025-08" db="UniProtKB">
        <authorList>
            <consortium name="RefSeq"/>
        </authorList>
    </citation>
    <scope>IDENTIFICATION</scope>
    <source>
        <tissue evidence="3">Leaf</tissue>
    </source>
</reference>
<dbReference type="Proteomes" id="UP000813463">
    <property type="component" value="Chromosome 5"/>
</dbReference>
<accession>A0A9R0IKT2</accession>
<dbReference type="InterPro" id="IPR000477">
    <property type="entry name" value="RT_dom"/>
</dbReference>
<dbReference type="CDD" id="cd01650">
    <property type="entry name" value="RT_nLTR_like"/>
    <property type="match status" value="1"/>
</dbReference>
<proteinExistence type="predicted"/>
<dbReference type="GeneID" id="110789955"/>
<evidence type="ECO:0000259" key="1">
    <source>
        <dbReference type="Pfam" id="PF00078"/>
    </source>
</evidence>
<protein>
    <recommendedName>
        <fullName evidence="1">Reverse transcriptase domain-containing protein</fullName>
    </recommendedName>
</protein>